<organism evidence="6 7">
    <name type="scientific">Marihabitans asiaticum</name>
    <dbReference type="NCBI Taxonomy" id="415218"/>
    <lineage>
        <taxon>Bacteria</taxon>
        <taxon>Bacillati</taxon>
        <taxon>Actinomycetota</taxon>
        <taxon>Actinomycetes</taxon>
        <taxon>Micrococcales</taxon>
        <taxon>Intrasporangiaceae</taxon>
        <taxon>Marihabitans</taxon>
    </lineage>
</organism>
<evidence type="ECO:0000256" key="4">
    <source>
        <dbReference type="ARBA" id="ARBA00022970"/>
    </source>
</evidence>
<reference evidence="6 7" key="1">
    <citation type="submission" date="2019-06" db="EMBL/GenBank/DDBJ databases">
        <title>Sequencing the genomes of 1000 actinobacteria strains.</title>
        <authorList>
            <person name="Klenk H.-P."/>
        </authorList>
    </citation>
    <scope>NUCLEOTIDE SEQUENCE [LARGE SCALE GENOMIC DNA]</scope>
    <source>
        <strain evidence="6 7">DSM 18935</strain>
    </source>
</reference>
<name>A0A560WGN3_9MICO</name>
<keyword evidence="4" id="KW-0029">Amino-acid transport</keyword>
<evidence type="ECO:0000256" key="2">
    <source>
        <dbReference type="ARBA" id="ARBA00022448"/>
    </source>
</evidence>
<dbReference type="Proteomes" id="UP000315628">
    <property type="component" value="Unassembled WGS sequence"/>
</dbReference>
<evidence type="ECO:0000259" key="5">
    <source>
        <dbReference type="Pfam" id="PF13458"/>
    </source>
</evidence>
<keyword evidence="7" id="KW-1185">Reference proteome</keyword>
<comment type="similarity">
    <text evidence="1">Belongs to the leucine-binding protein family.</text>
</comment>
<dbReference type="InterPro" id="IPR000709">
    <property type="entry name" value="Leu_Ile_Val-bd"/>
</dbReference>
<gene>
    <name evidence="6" type="ORF">FB557_0261</name>
</gene>
<protein>
    <submittedName>
        <fullName evidence="6">Amino acid/amide ABC transporter substrate-binding protein (HAAT family)</fullName>
    </submittedName>
</protein>
<comment type="caution">
    <text evidence="6">The sequence shown here is derived from an EMBL/GenBank/DDBJ whole genome shotgun (WGS) entry which is preliminary data.</text>
</comment>
<keyword evidence="2" id="KW-0813">Transport</keyword>
<dbReference type="RefSeq" id="WP_144854924.1">
    <property type="nucleotide sequence ID" value="NZ_BAAAYT010000004.1"/>
</dbReference>
<dbReference type="Pfam" id="PF13458">
    <property type="entry name" value="Peripla_BP_6"/>
    <property type="match status" value="1"/>
</dbReference>
<dbReference type="OrthoDB" id="26870at2"/>
<dbReference type="SUPFAM" id="SSF53822">
    <property type="entry name" value="Periplasmic binding protein-like I"/>
    <property type="match status" value="1"/>
</dbReference>
<feature type="domain" description="Leucine-binding protein" evidence="5">
    <location>
        <begin position="57"/>
        <end position="393"/>
    </location>
</feature>
<dbReference type="PRINTS" id="PR00337">
    <property type="entry name" value="LEUILEVALBP"/>
</dbReference>
<accession>A0A560WGN3</accession>
<dbReference type="InterPro" id="IPR028082">
    <property type="entry name" value="Peripla_BP_I"/>
</dbReference>
<evidence type="ECO:0000256" key="3">
    <source>
        <dbReference type="ARBA" id="ARBA00022729"/>
    </source>
</evidence>
<evidence type="ECO:0000256" key="1">
    <source>
        <dbReference type="ARBA" id="ARBA00010062"/>
    </source>
</evidence>
<keyword evidence="3" id="KW-0732">Signal</keyword>
<proteinExistence type="inferred from homology"/>
<dbReference type="PANTHER" id="PTHR30483:SF37">
    <property type="entry name" value="ABC TRANSPORTER SUBSTRATE-BINDING PROTEIN"/>
    <property type="match status" value="1"/>
</dbReference>
<dbReference type="PANTHER" id="PTHR30483">
    <property type="entry name" value="LEUCINE-SPECIFIC-BINDING PROTEIN"/>
    <property type="match status" value="1"/>
</dbReference>
<evidence type="ECO:0000313" key="7">
    <source>
        <dbReference type="Proteomes" id="UP000315628"/>
    </source>
</evidence>
<dbReference type="AlphaFoldDB" id="A0A560WGN3"/>
<dbReference type="InterPro" id="IPR028081">
    <property type="entry name" value="Leu-bd"/>
</dbReference>
<evidence type="ECO:0000313" key="6">
    <source>
        <dbReference type="EMBL" id="TWD16726.1"/>
    </source>
</evidence>
<dbReference type="EMBL" id="VIUW01000001">
    <property type="protein sequence ID" value="TWD16726.1"/>
    <property type="molecule type" value="Genomic_DNA"/>
</dbReference>
<dbReference type="InterPro" id="IPR051010">
    <property type="entry name" value="BCAA_transport"/>
</dbReference>
<dbReference type="Gene3D" id="3.40.50.2300">
    <property type="match status" value="2"/>
</dbReference>
<dbReference type="GO" id="GO:0006865">
    <property type="term" value="P:amino acid transport"/>
    <property type="evidence" value="ECO:0007669"/>
    <property type="project" value="UniProtKB-KW"/>
</dbReference>
<sequence length="445" mass="46662">MTSRLKCNNPMERNGVMTSISIGRRSFAARVTGVVVVGALALSACGSGSDGASDTGPIKVGVIAALTGIAAPYGTQSLNSFELAVEDINEAGGVNGRDLEVVALDNRSKPDEVPALMKRLASDDIDLIVGASSTPLTITAAQTADQIKVPLLVPMEAADAIIGDGRKYVYKLAPSVLSDQGWAAQGIRSAMKASEDANDPIKTASIIYASAGAGPEAAEAWKRTLTNEYPDVKLLDETSYDEAATSNFGPIVSKAKSQNPDLLIYFGNPQGAFLFYPALKESNWHPKLTLGILGGNTNAQFISTVGKASDGDMAGNYWTSLLKPGDNAKQTPEGYAADYAKAYNGQVPDGVGAYYYSAAAVIAEALSNADDISDAEGMSTAMRRVTIDGINGDKLGLYIVSHGVKFDDKGFNERALGLVTQIQDGKYVPVFPEDVAGEPAVYPVK</sequence>